<dbReference type="AlphaFoldDB" id="A0A9C6UFF8"/>
<gene>
    <name evidence="7" type="primary">LOC113206323</name>
</gene>
<proteinExistence type="inferred from homology"/>
<dbReference type="InterPro" id="IPR025661">
    <property type="entry name" value="Pept_asp_AS"/>
</dbReference>
<dbReference type="Gene3D" id="3.90.70.10">
    <property type="entry name" value="Cysteine proteinases"/>
    <property type="match status" value="1"/>
</dbReference>
<dbReference type="Proteomes" id="UP000504606">
    <property type="component" value="Unplaced"/>
</dbReference>
<dbReference type="InterPro" id="IPR025660">
    <property type="entry name" value="Pept_his_AS"/>
</dbReference>
<evidence type="ECO:0000313" key="6">
    <source>
        <dbReference type="Proteomes" id="UP000504606"/>
    </source>
</evidence>
<evidence type="ECO:0000256" key="3">
    <source>
        <dbReference type="SAM" id="MobiDB-lite"/>
    </source>
</evidence>
<evidence type="ECO:0000259" key="5">
    <source>
        <dbReference type="SMART" id="SM00645"/>
    </source>
</evidence>
<reference evidence="7" key="1">
    <citation type="submission" date="2025-08" db="UniProtKB">
        <authorList>
            <consortium name="RefSeq"/>
        </authorList>
    </citation>
    <scope>IDENTIFICATION</scope>
    <source>
        <tissue evidence="7">Whole organism</tissue>
    </source>
</reference>
<dbReference type="GO" id="GO:0006508">
    <property type="term" value="P:proteolysis"/>
    <property type="evidence" value="ECO:0007669"/>
    <property type="project" value="InterPro"/>
</dbReference>
<evidence type="ECO:0000256" key="4">
    <source>
        <dbReference type="SAM" id="SignalP"/>
    </source>
</evidence>
<accession>A0A9C6UFF8</accession>
<dbReference type="InterPro" id="IPR013128">
    <property type="entry name" value="Peptidase_C1A"/>
</dbReference>
<comment type="similarity">
    <text evidence="1">Belongs to the peptidase C1 family.</text>
</comment>
<keyword evidence="6" id="KW-1185">Reference proteome</keyword>
<feature type="region of interest" description="Disordered" evidence="3">
    <location>
        <begin position="60"/>
        <end position="82"/>
    </location>
</feature>
<feature type="region of interest" description="Disordered" evidence="3">
    <location>
        <begin position="375"/>
        <end position="402"/>
    </location>
</feature>
<feature type="region of interest" description="Disordered" evidence="3">
    <location>
        <begin position="187"/>
        <end position="235"/>
    </location>
</feature>
<evidence type="ECO:0000256" key="2">
    <source>
        <dbReference type="ARBA" id="ARBA00023157"/>
    </source>
</evidence>
<feature type="compositionally biased region" description="Low complexity" evidence="3">
    <location>
        <begin position="223"/>
        <end position="235"/>
    </location>
</feature>
<dbReference type="PROSITE" id="PS00639">
    <property type="entry name" value="THIOL_PROTEASE_HIS"/>
    <property type="match status" value="1"/>
</dbReference>
<organism evidence="6 7">
    <name type="scientific">Frankliniella occidentalis</name>
    <name type="common">Western flower thrips</name>
    <name type="synonym">Euthrips occidentalis</name>
    <dbReference type="NCBI Taxonomy" id="133901"/>
    <lineage>
        <taxon>Eukaryota</taxon>
        <taxon>Metazoa</taxon>
        <taxon>Ecdysozoa</taxon>
        <taxon>Arthropoda</taxon>
        <taxon>Hexapoda</taxon>
        <taxon>Insecta</taxon>
        <taxon>Pterygota</taxon>
        <taxon>Neoptera</taxon>
        <taxon>Paraneoptera</taxon>
        <taxon>Thysanoptera</taxon>
        <taxon>Terebrantia</taxon>
        <taxon>Thripoidea</taxon>
        <taxon>Thripidae</taxon>
        <taxon>Frankliniella</taxon>
    </lineage>
</organism>
<dbReference type="GeneID" id="113206323"/>
<protein>
    <submittedName>
        <fullName evidence="7">Nascent polypeptide-associated complex subunit alpha, muscle-specific form-like</fullName>
    </submittedName>
</protein>
<dbReference type="InterPro" id="IPR038765">
    <property type="entry name" value="Papain-like_cys_pep_sf"/>
</dbReference>
<feature type="compositionally biased region" description="Low complexity" evidence="3">
    <location>
        <begin position="193"/>
        <end position="202"/>
    </location>
</feature>
<dbReference type="RefSeq" id="XP_052126974.1">
    <property type="nucleotide sequence ID" value="XM_052271014.1"/>
</dbReference>
<feature type="region of interest" description="Disordered" evidence="3">
    <location>
        <begin position="248"/>
        <end position="318"/>
    </location>
</feature>
<feature type="compositionally biased region" description="Polar residues" evidence="3">
    <location>
        <begin position="261"/>
        <end position="271"/>
    </location>
</feature>
<keyword evidence="2" id="KW-1015">Disulfide bond</keyword>
<dbReference type="PROSITE" id="PS00640">
    <property type="entry name" value="THIOL_PROTEASE_ASN"/>
    <property type="match status" value="1"/>
</dbReference>
<keyword evidence="4" id="KW-0732">Signal</keyword>
<evidence type="ECO:0000313" key="7">
    <source>
        <dbReference type="RefSeq" id="XP_052126974.1"/>
    </source>
</evidence>
<feature type="signal peptide" evidence="4">
    <location>
        <begin position="1"/>
        <end position="32"/>
    </location>
</feature>
<feature type="compositionally biased region" description="Low complexity" evidence="3">
    <location>
        <begin position="62"/>
        <end position="80"/>
    </location>
</feature>
<evidence type="ECO:0000256" key="1">
    <source>
        <dbReference type="ARBA" id="ARBA00008455"/>
    </source>
</evidence>
<feature type="compositionally biased region" description="Low complexity" evidence="3">
    <location>
        <begin position="393"/>
        <end position="402"/>
    </location>
</feature>
<dbReference type="KEGG" id="foc:113206323"/>
<feature type="domain" description="Peptidase C1A papain C-terminal" evidence="5">
    <location>
        <begin position="166"/>
        <end position="587"/>
    </location>
</feature>
<dbReference type="SUPFAM" id="SSF54001">
    <property type="entry name" value="Cysteine proteinases"/>
    <property type="match status" value="1"/>
</dbReference>
<sequence>MWWRPVARPASSLHTVLLVALLGGHAPGSAHAAATATATWGFTAASARFENVSRLSKGTVWTRAPPATTSPTTLSAPQTSRTSAVLPSKSAWLGSPVTQSGAALPAKSTPFSFPPPQAGATSASKVTVSVPKAGATGSGTPPPVATQAGVVPSVRSTLPNQQVTQAGAALQSKSTQTPQAIAAMAGKSTPGLQGTTQAAGAAKSTPTSVEATLAGAGAPLPTKSPSGSPEAASAGAVVSAKSTSLGVETTQAGAGAPAKPTSVSGETTQAGSALVSRSSTSSESIYETSPATPSTPPSPSTSEQGTSTPPSPAQVNQAAATIATAAEPLAKSTTSPLDSTDAIAAEEGGALATASPMMANASAGAPLGMLPSAPIRGRLLGDPDDAGGRTAAEEPAVGAAATAPKIASRAMISEWEEFKRKNNKTYHSRDELRRMARMYRGHNMTLDMHSEEDRMSMFMARKAAIDDFNRNTRVTFRRAINQFADLVRVGRCTTVVFTGYSYLTRSLTAGRAGRALLAGVYSDPECTNAEDDLRHAVVLVGYGEDPQGGPYWTVRNSWGRDWGEGGYVRISRANNLCGVMTYAVFPSLE</sequence>
<name>A0A9C6UFF8_FRAOC</name>
<dbReference type="PANTHER" id="PTHR12411">
    <property type="entry name" value="CYSTEINE PROTEASE FAMILY C1-RELATED"/>
    <property type="match status" value="1"/>
</dbReference>
<dbReference type="Pfam" id="PF00112">
    <property type="entry name" value="Peptidase_C1"/>
    <property type="match status" value="1"/>
</dbReference>
<dbReference type="InterPro" id="IPR000668">
    <property type="entry name" value="Peptidase_C1A_C"/>
</dbReference>
<dbReference type="GO" id="GO:0008234">
    <property type="term" value="F:cysteine-type peptidase activity"/>
    <property type="evidence" value="ECO:0007669"/>
    <property type="project" value="InterPro"/>
</dbReference>
<dbReference type="SMART" id="SM00645">
    <property type="entry name" value="Pept_C1"/>
    <property type="match status" value="1"/>
</dbReference>
<feature type="chain" id="PRO_5039126651" evidence="4">
    <location>
        <begin position="33"/>
        <end position="589"/>
    </location>
</feature>
<feature type="compositionally biased region" description="Low complexity" evidence="3">
    <location>
        <begin position="276"/>
        <end position="292"/>
    </location>
</feature>